<dbReference type="OrthoDB" id="5876611at2759"/>
<evidence type="ECO:0000256" key="1">
    <source>
        <dbReference type="SAM" id="Phobius"/>
    </source>
</evidence>
<dbReference type="InterPro" id="IPR019425">
    <property type="entry name" value="7TM_GPCR_serpentine_rcpt_Srt"/>
</dbReference>
<sequence length="126" mass="14618">MQSYLWNDEQYRTLYRCDYMNVSEWQKYASPRPMCGALFFIFGAVNFVSYLLCLVVIRKNELFQYSCFKMMFLLGIIDILAVVFNSGVGGYFMLIGSSYCVEPDLHYITGSFIAGMPHSPILKMMF</sequence>
<protein>
    <recommendedName>
        <fullName evidence="4">G-protein coupled receptors family 1 profile domain-containing protein</fullName>
    </recommendedName>
</protein>
<feature type="transmembrane region" description="Helical" evidence="1">
    <location>
        <begin position="70"/>
        <end position="93"/>
    </location>
</feature>
<reference evidence="2 3" key="1">
    <citation type="journal article" date="2015" name="Genome Biol.">
        <title>Comparative genomics of Steinernema reveals deeply conserved gene regulatory networks.</title>
        <authorList>
            <person name="Dillman A.R."/>
            <person name="Macchietto M."/>
            <person name="Porter C.F."/>
            <person name="Rogers A."/>
            <person name="Williams B."/>
            <person name="Antoshechkin I."/>
            <person name="Lee M.M."/>
            <person name="Goodwin Z."/>
            <person name="Lu X."/>
            <person name="Lewis E.E."/>
            <person name="Goodrich-Blair H."/>
            <person name="Stock S.P."/>
            <person name="Adams B.J."/>
            <person name="Sternberg P.W."/>
            <person name="Mortazavi A."/>
        </authorList>
    </citation>
    <scope>NUCLEOTIDE SEQUENCE [LARGE SCALE GENOMIC DNA]</scope>
    <source>
        <strain evidence="2 3">ALL</strain>
    </source>
</reference>
<dbReference type="PANTHER" id="PTHR23021">
    <property type="entry name" value="SERPENTINE RECEPTOR, CLASS T"/>
    <property type="match status" value="1"/>
</dbReference>
<comment type="caution">
    <text evidence="2">The sequence shown here is derived from an EMBL/GenBank/DDBJ whole genome shotgun (WGS) entry which is preliminary data.</text>
</comment>
<dbReference type="Proteomes" id="UP000298663">
    <property type="component" value="Unassembled WGS sequence"/>
</dbReference>
<dbReference type="EMBL" id="AZBU02000006">
    <property type="protein sequence ID" value="TKR73263.1"/>
    <property type="molecule type" value="Genomic_DNA"/>
</dbReference>
<organism evidence="2 3">
    <name type="scientific">Steinernema carpocapsae</name>
    <name type="common">Entomopathogenic nematode</name>
    <dbReference type="NCBI Taxonomy" id="34508"/>
    <lineage>
        <taxon>Eukaryota</taxon>
        <taxon>Metazoa</taxon>
        <taxon>Ecdysozoa</taxon>
        <taxon>Nematoda</taxon>
        <taxon>Chromadorea</taxon>
        <taxon>Rhabditida</taxon>
        <taxon>Tylenchina</taxon>
        <taxon>Panagrolaimomorpha</taxon>
        <taxon>Strongyloidoidea</taxon>
        <taxon>Steinernematidae</taxon>
        <taxon>Steinernema</taxon>
    </lineage>
</organism>
<dbReference type="AlphaFoldDB" id="A0A4U5MUS0"/>
<evidence type="ECO:0000313" key="3">
    <source>
        <dbReference type="Proteomes" id="UP000298663"/>
    </source>
</evidence>
<keyword evidence="3" id="KW-1185">Reference proteome</keyword>
<feature type="transmembrane region" description="Helical" evidence="1">
    <location>
        <begin position="37"/>
        <end position="58"/>
    </location>
</feature>
<dbReference type="STRING" id="34508.A0A4U5MUS0"/>
<accession>A0A4U5MUS0</accession>
<keyword evidence="1" id="KW-0812">Transmembrane</keyword>
<reference evidence="2 3" key="2">
    <citation type="journal article" date="2019" name="G3 (Bethesda)">
        <title>Hybrid Assembly of the Genome of the Entomopathogenic Nematode Steinernema carpocapsae Identifies the X-Chromosome.</title>
        <authorList>
            <person name="Serra L."/>
            <person name="Macchietto M."/>
            <person name="Macias-Munoz A."/>
            <person name="McGill C.J."/>
            <person name="Rodriguez I.M."/>
            <person name="Rodriguez B."/>
            <person name="Murad R."/>
            <person name="Mortazavi A."/>
        </authorList>
    </citation>
    <scope>NUCLEOTIDE SEQUENCE [LARGE SCALE GENOMIC DNA]</scope>
    <source>
        <strain evidence="2 3">ALL</strain>
    </source>
</reference>
<proteinExistence type="predicted"/>
<name>A0A4U5MUS0_STECR</name>
<evidence type="ECO:0000313" key="2">
    <source>
        <dbReference type="EMBL" id="TKR73263.1"/>
    </source>
</evidence>
<keyword evidence="1" id="KW-1133">Transmembrane helix</keyword>
<gene>
    <name evidence="2" type="ORF">L596_020596</name>
</gene>
<keyword evidence="1" id="KW-0472">Membrane</keyword>
<dbReference type="Pfam" id="PF10321">
    <property type="entry name" value="7TM_GPCR_Srt"/>
    <property type="match status" value="1"/>
</dbReference>
<evidence type="ECO:0008006" key="4">
    <source>
        <dbReference type="Google" id="ProtNLM"/>
    </source>
</evidence>